<sequence length="346" mass="39178">MIFVGGLPFSTNNSSWSSSSSQGSDILVALLEHPVLVSASHSFKSMEETKVSVSSETPSPSKYVYVFQREYATVDPALVDYVGTDEATTCVGLVIRNRRNRMTSIAHMDNPEIVDIGLCQMLSLVVDHDLDAELDVYLIGGFDDASPNHANGTTISECYSDMDGYSLPLCRKLVDTLQRRQEKFHVQTLHVLGHNTKRDSQGNAYPIFHGFLVETCTGSLSPASFDGTSRCPDEMVRRIRVTSSYEDTSWNGKLLETYDTQTDRFVIAPCRWTVRKLHIVMSLQQLSDEEILRRCSTSPSAEGPDFVENLRRQWNYLIKRPDWRETFPWKQPRVFQRAADGGWRRC</sequence>
<dbReference type="eggNOG" id="ENOG502QSQW">
    <property type="taxonomic scope" value="Eukaryota"/>
</dbReference>
<dbReference type="GO" id="GO:0005634">
    <property type="term" value="C:nucleus"/>
    <property type="evidence" value="ECO:0000318"/>
    <property type="project" value="GO_Central"/>
</dbReference>
<proteinExistence type="predicted"/>
<dbReference type="GO" id="GO:0008418">
    <property type="term" value="F:protein-N-terminal asparagine amidohydrolase activity"/>
    <property type="evidence" value="ECO:0000318"/>
    <property type="project" value="GO_Central"/>
</dbReference>
<keyword evidence="2" id="KW-1185">Reference proteome</keyword>
<evidence type="ECO:0000313" key="2">
    <source>
        <dbReference type="Proteomes" id="UP000027120"/>
    </source>
</evidence>
<dbReference type="GO" id="GO:0006511">
    <property type="term" value="P:ubiquitin-dependent protein catabolic process"/>
    <property type="evidence" value="ECO:0000318"/>
    <property type="project" value="GO_Central"/>
</dbReference>
<dbReference type="InterPro" id="IPR026750">
    <property type="entry name" value="NTAN1"/>
</dbReference>
<dbReference type="PANTHER" id="PTHR12498">
    <property type="entry name" value="N-TERMINAL ASPARAGINE AMIDOHYDROLASE"/>
    <property type="match status" value="1"/>
</dbReference>
<dbReference type="Proteomes" id="UP000027120">
    <property type="component" value="Unassembled WGS sequence"/>
</dbReference>
<accession>A0A067DSS3</accession>
<dbReference type="PANTHER" id="PTHR12498:SF0">
    <property type="entry name" value="PROTEIN N-TERMINAL ASPARAGINE AMIDOHYDROLASE"/>
    <property type="match status" value="1"/>
</dbReference>
<dbReference type="AlphaFoldDB" id="A0A067DSS3"/>
<dbReference type="Pfam" id="PF14736">
    <property type="entry name" value="N_Asn_amidohyd"/>
    <property type="match status" value="1"/>
</dbReference>
<dbReference type="STRING" id="2711.A0A067DSS3"/>
<dbReference type="PaxDb" id="2711-XP_006482815.1"/>
<gene>
    <name evidence="1" type="ORF">CISIN_1g019099mg</name>
</gene>
<organism evidence="1 2">
    <name type="scientific">Citrus sinensis</name>
    <name type="common">Sweet orange</name>
    <name type="synonym">Citrus aurantium var. sinensis</name>
    <dbReference type="NCBI Taxonomy" id="2711"/>
    <lineage>
        <taxon>Eukaryota</taxon>
        <taxon>Viridiplantae</taxon>
        <taxon>Streptophyta</taxon>
        <taxon>Embryophyta</taxon>
        <taxon>Tracheophyta</taxon>
        <taxon>Spermatophyta</taxon>
        <taxon>Magnoliopsida</taxon>
        <taxon>eudicotyledons</taxon>
        <taxon>Gunneridae</taxon>
        <taxon>Pentapetalae</taxon>
        <taxon>rosids</taxon>
        <taxon>malvids</taxon>
        <taxon>Sapindales</taxon>
        <taxon>Rutaceae</taxon>
        <taxon>Aurantioideae</taxon>
        <taxon>Citrus</taxon>
    </lineage>
</organism>
<evidence type="ECO:0008006" key="3">
    <source>
        <dbReference type="Google" id="ProtNLM"/>
    </source>
</evidence>
<protein>
    <recommendedName>
        <fullName evidence="3">Protein N-terminal asparagine amidohydrolase</fullName>
    </recommendedName>
</protein>
<dbReference type="SMR" id="A0A067DSS3"/>
<evidence type="ECO:0000313" key="1">
    <source>
        <dbReference type="EMBL" id="KDO46064.1"/>
    </source>
</evidence>
<dbReference type="EMBL" id="KK785228">
    <property type="protein sequence ID" value="KDO46064.1"/>
    <property type="molecule type" value="Genomic_DNA"/>
</dbReference>
<reference evidence="1 2" key="1">
    <citation type="submission" date="2014-04" db="EMBL/GenBank/DDBJ databases">
        <authorList>
            <consortium name="International Citrus Genome Consortium"/>
            <person name="Gmitter F."/>
            <person name="Chen C."/>
            <person name="Farmerie W."/>
            <person name="Harkins T."/>
            <person name="Desany B."/>
            <person name="Mohiuddin M."/>
            <person name="Kodira C."/>
            <person name="Borodovsky M."/>
            <person name="Lomsadze A."/>
            <person name="Burns P."/>
            <person name="Jenkins J."/>
            <person name="Prochnik S."/>
            <person name="Shu S."/>
            <person name="Chapman J."/>
            <person name="Pitluck S."/>
            <person name="Schmutz J."/>
            <person name="Rokhsar D."/>
        </authorList>
    </citation>
    <scope>NUCLEOTIDE SEQUENCE</scope>
</reference>
<name>A0A067DSS3_CITSI</name>